<keyword evidence="2" id="KW-0812">Transmembrane</keyword>
<dbReference type="EMBL" id="JAPMSZ010000009">
    <property type="protein sequence ID" value="KAJ5091194.1"/>
    <property type="molecule type" value="Genomic_DNA"/>
</dbReference>
<evidence type="ECO:0000313" key="3">
    <source>
        <dbReference type="EMBL" id="KAJ5091194.1"/>
    </source>
</evidence>
<dbReference type="RefSeq" id="XP_056509392.1">
    <property type="nucleotide sequence ID" value="XM_056656592.1"/>
</dbReference>
<organism evidence="3 4">
    <name type="scientific">Penicillium alfredii</name>
    <dbReference type="NCBI Taxonomy" id="1506179"/>
    <lineage>
        <taxon>Eukaryota</taxon>
        <taxon>Fungi</taxon>
        <taxon>Dikarya</taxon>
        <taxon>Ascomycota</taxon>
        <taxon>Pezizomycotina</taxon>
        <taxon>Eurotiomycetes</taxon>
        <taxon>Eurotiomycetidae</taxon>
        <taxon>Eurotiales</taxon>
        <taxon>Aspergillaceae</taxon>
        <taxon>Penicillium</taxon>
    </lineage>
</organism>
<protein>
    <submittedName>
        <fullName evidence="3">Uncharacterized protein</fullName>
    </submittedName>
</protein>
<dbReference type="Proteomes" id="UP001141434">
    <property type="component" value="Unassembled WGS sequence"/>
</dbReference>
<feature type="transmembrane region" description="Helical" evidence="2">
    <location>
        <begin position="95"/>
        <end position="115"/>
    </location>
</feature>
<reference evidence="3" key="1">
    <citation type="submission" date="2022-11" db="EMBL/GenBank/DDBJ databases">
        <authorList>
            <person name="Petersen C."/>
        </authorList>
    </citation>
    <scope>NUCLEOTIDE SEQUENCE</scope>
    <source>
        <strain evidence="3">IBT 34128</strain>
    </source>
</reference>
<keyword evidence="4" id="KW-1185">Reference proteome</keyword>
<accession>A0A9W9F0C5</accession>
<gene>
    <name evidence="3" type="ORF">NUU61_006064</name>
</gene>
<evidence type="ECO:0000313" key="4">
    <source>
        <dbReference type="Proteomes" id="UP001141434"/>
    </source>
</evidence>
<dbReference type="OrthoDB" id="3254104at2759"/>
<sequence>MQSAQLESDGLATRQILNPSRVSRAWKLLAGFCAILLLLGYLILSVVFNKPNEKLLVHKSASTICALFFIAIAYSASVVLAIAQRHRKLFLLRSVFMPYMIINLLSLFNVLFNILGRDLFPLSALRVVGIGLPSAFSVIYGIAAFLVYREYGPSRGHRAEDGTPLLSEEEMQRRQLLRLLQERNSAAPSPDLIQNTYRLDLPTNMEPAQKPWNRHMAPPRTPLGRGRV</sequence>
<reference evidence="3" key="2">
    <citation type="journal article" date="2023" name="IMA Fungus">
        <title>Comparative genomic study of the Penicillium genus elucidates a diverse pangenome and 15 lateral gene transfer events.</title>
        <authorList>
            <person name="Petersen C."/>
            <person name="Sorensen T."/>
            <person name="Nielsen M.R."/>
            <person name="Sondergaard T.E."/>
            <person name="Sorensen J.L."/>
            <person name="Fitzpatrick D.A."/>
            <person name="Frisvad J.C."/>
            <person name="Nielsen K.L."/>
        </authorList>
    </citation>
    <scope>NUCLEOTIDE SEQUENCE</scope>
    <source>
        <strain evidence="3">IBT 34128</strain>
    </source>
</reference>
<evidence type="ECO:0000256" key="1">
    <source>
        <dbReference type="SAM" id="MobiDB-lite"/>
    </source>
</evidence>
<keyword evidence="2" id="KW-0472">Membrane</keyword>
<name>A0A9W9F0C5_9EURO</name>
<feature type="transmembrane region" description="Helical" evidence="2">
    <location>
        <begin position="28"/>
        <end position="48"/>
    </location>
</feature>
<dbReference type="GeneID" id="81395761"/>
<feature type="transmembrane region" description="Helical" evidence="2">
    <location>
        <begin position="60"/>
        <end position="83"/>
    </location>
</feature>
<proteinExistence type="predicted"/>
<comment type="caution">
    <text evidence="3">The sequence shown here is derived from an EMBL/GenBank/DDBJ whole genome shotgun (WGS) entry which is preliminary data.</text>
</comment>
<keyword evidence="2" id="KW-1133">Transmembrane helix</keyword>
<feature type="region of interest" description="Disordered" evidence="1">
    <location>
        <begin position="205"/>
        <end position="228"/>
    </location>
</feature>
<evidence type="ECO:0000256" key="2">
    <source>
        <dbReference type="SAM" id="Phobius"/>
    </source>
</evidence>
<feature type="transmembrane region" description="Helical" evidence="2">
    <location>
        <begin position="127"/>
        <end position="148"/>
    </location>
</feature>
<dbReference type="AlphaFoldDB" id="A0A9W9F0C5"/>